<organism evidence="2 3">
    <name type="scientific">Frigoriflavimonas asaccharolytica</name>
    <dbReference type="NCBI Taxonomy" id="2735899"/>
    <lineage>
        <taxon>Bacteria</taxon>
        <taxon>Pseudomonadati</taxon>
        <taxon>Bacteroidota</taxon>
        <taxon>Flavobacteriia</taxon>
        <taxon>Flavobacteriales</taxon>
        <taxon>Weeksellaceae</taxon>
        <taxon>Frigoriflavimonas</taxon>
    </lineage>
</organism>
<dbReference type="AlphaFoldDB" id="A0A8J8K660"/>
<keyword evidence="1" id="KW-0472">Membrane</keyword>
<feature type="transmembrane region" description="Helical" evidence="1">
    <location>
        <begin position="102"/>
        <end position="126"/>
    </location>
</feature>
<gene>
    <name evidence="2" type="ORF">HNQ03_002464</name>
</gene>
<feature type="transmembrane region" description="Helical" evidence="1">
    <location>
        <begin position="21"/>
        <end position="51"/>
    </location>
</feature>
<keyword evidence="1" id="KW-1133">Transmembrane helix</keyword>
<feature type="transmembrane region" description="Helical" evidence="1">
    <location>
        <begin position="132"/>
        <end position="153"/>
    </location>
</feature>
<dbReference type="InterPro" id="IPR043742">
    <property type="entry name" value="DUF5687"/>
</dbReference>
<feature type="transmembrane region" description="Helical" evidence="1">
    <location>
        <begin position="63"/>
        <end position="81"/>
    </location>
</feature>
<reference evidence="2" key="1">
    <citation type="submission" date="2020-05" db="EMBL/GenBank/DDBJ databases">
        <title>Genomic Encyclopedia of Type Strains, Phase IV (KMG-V): Genome sequencing to study the core and pangenomes of soil and plant-associated prokaryotes.</title>
        <authorList>
            <person name="Whitman W."/>
        </authorList>
    </citation>
    <scope>NUCLEOTIDE SEQUENCE</scope>
    <source>
        <strain evidence="2">16F</strain>
    </source>
</reference>
<feature type="transmembrane region" description="Helical" evidence="1">
    <location>
        <begin position="441"/>
        <end position="462"/>
    </location>
</feature>
<sequence>MYRKLLRLEFKNFFRNPQLSANIAMKIFMGFGIIYFSLAFIGAAFGLFFFVRKELNADPVQIFCRYFIYYWAADLLIRYMLQQMPTQNIKPFLTQNITKKKLVLYTIIKTISHFFNWAILLFLIPFCALMLYYDYSIIGTIGFFLGIFSIILFNNFLNILLNGKTLVLVITSILIFGLAALEYFGIFAISNYSELFFYSLYNTIGAFVIPLALLFAAMYLAFKSIYDDFYLDQGLELKKAEGKTENIEFLNKFGVIGTFLNNDIRLLKRSKAAKQAVFGSLMFLCYGLLIYTPGSFYQSDFMKFFCGLFVTGGFVFMFAQKVPAWDSSYYPLMMTQNVPYKQYLKAKWSLVVVAVLLCMVVSTAYIILSWEFYLIIFAGGLYNIGVNSYLTLISGAYNKQPIDLNSKAKSMGGKNNFNIKLILMMLPQMLLPMAVFSGMKYFFGMTAAIAAIGFLGLIGFLLRDKIFDYIVKIYKTEKYTTIEAFKKTE</sequence>
<dbReference type="EMBL" id="JABSNO010000020">
    <property type="protein sequence ID" value="NRS93375.1"/>
    <property type="molecule type" value="Genomic_DNA"/>
</dbReference>
<feature type="transmembrane region" description="Helical" evidence="1">
    <location>
        <begin position="348"/>
        <end position="368"/>
    </location>
</feature>
<accession>A0A8J8K660</accession>
<evidence type="ECO:0000256" key="1">
    <source>
        <dbReference type="SAM" id="Phobius"/>
    </source>
</evidence>
<proteinExistence type="predicted"/>
<dbReference type="RefSeq" id="WP_173779941.1">
    <property type="nucleotide sequence ID" value="NZ_JABSNO010000020.1"/>
</dbReference>
<name>A0A8J8K660_9FLAO</name>
<feature type="transmembrane region" description="Helical" evidence="1">
    <location>
        <begin position="417"/>
        <end position="435"/>
    </location>
</feature>
<evidence type="ECO:0000313" key="2">
    <source>
        <dbReference type="EMBL" id="NRS93375.1"/>
    </source>
</evidence>
<feature type="transmembrane region" description="Helical" evidence="1">
    <location>
        <begin position="301"/>
        <end position="319"/>
    </location>
</feature>
<keyword evidence="3" id="KW-1185">Reference proteome</keyword>
<comment type="caution">
    <text evidence="2">The sequence shown here is derived from an EMBL/GenBank/DDBJ whole genome shotgun (WGS) entry which is preliminary data.</text>
</comment>
<evidence type="ECO:0000313" key="3">
    <source>
        <dbReference type="Proteomes" id="UP000610746"/>
    </source>
</evidence>
<protein>
    <submittedName>
        <fullName evidence="2">ABC-type multidrug transport system fused ATPase/permease subunit</fullName>
    </submittedName>
</protein>
<feature type="transmembrane region" description="Helical" evidence="1">
    <location>
        <begin position="374"/>
        <end position="397"/>
    </location>
</feature>
<keyword evidence="1" id="KW-0812">Transmembrane</keyword>
<dbReference type="Pfam" id="PF18940">
    <property type="entry name" value="DUF5687"/>
    <property type="match status" value="1"/>
</dbReference>
<feature type="transmembrane region" description="Helical" evidence="1">
    <location>
        <begin position="165"/>
        <end position="189"/>
    </location>
</feature>
<feature type="transmembrane region" description="Helical" evidence="1">
    <location>
        <begin position="195"/>
        <end position="222"/>
    </location>
</feature>
<dbReference type="Proteomes" id="UP000610746">
    <property type="component" value="Unassembled WGS sequence"/>
</dbReference>
<feature type="transmembrane region" description="Helical" evidence="1">
    <location>
        <begin position="276"/>
        <end position="295"/>
    </location>
</feature>